<organism evidence="2 3">
    <name type="scientific">Leptospira ellinghausenii</name>
    <dbReference type="NCBI Taxonomy" id="1917822"/>
    <lineage>
        <taxon>Bacteria</taxon>
        <taxon>Pseudomonadati</taxon>
        <taxon>Spirochaetota</taxon>
        <taxon>Spirochaetia</taxon>
        <taxon>Leptospirales</taxon>
        <taxon>Leptospiraceae</taxon>
        <taxon>Leptospira</taxon>
    </lineage>
</organism>
<evidence type="ECO:0000313" key="3">
    <source>
        <dbReference type="Proteomes" id="UP000245206"/>
    </source>
</evidence>
<evidence type="ECO:0000313" key="2">
    <source>
        <dbReference type="EMBL" id="GBF44623.1"/>
    </source>
</evidence>
<name>A0A2P2DIX6_9LEPT</name>
<keyword evidence="3" id="KW-1185">Reference proteome</keyword>
<evidence type="ECO:0000256" key="1">
    <source>
        <dbReference type="SAM" id="Phobius"/>
    </source>
</evidence>
<keyword evidence="1" id="KW-0472">Membrane</keyword>
<dbReference type="EMBL" id="BFAZ01000017">
    <property type="protein sequence ID" value="GBF44623.1"/>
    <property type="molecule type" value="Genomic_DNA"/>
</dbReference>
<proteinExistence type="predicted"/>
<dbReference type="OrthoDB" id="6401166at2"/>
<keyword evidence="1" id="KW-1133">Transmembrane helix</keyword>
<feature type="transmembrane region" description="Helical" evidence="1">
    <location>
        <begin position="83"/>
        <end position="101"/>
    </location>
</feature>
<feature type="transmembrane region" description="Helical" evidence="1">
    <location>
        <begin position="7"/>
        <end position="28"/>
    </location>
</feature>
<dbReference type="AlphaFoldDB" id="A0A2P2DIX6"/>
<comment type="caution">
    <text evidence="2">The sequence shown here is derived from an EMBL/GenBank/DDBJ whole genome shotgun (WGS) entry which is preliminary data.</text>
</comment>
<keyword evidence="1" id="KW-0812">Transmembrane</keyword>
<gene>
    <name evidence="2" type="ORF">LPTSP2_39260</name>
</gene>
<reference evidence="3" key="1">
    <citation type="journal article" date="2019" name="Microbiol. Immunol.">
        <title>Molecular and phenotypic characterization of Leptospira johnsonii sp. nov., Leptospira ellinghausenii sp. nov. and Leptospira ryugenii sp. nov. isolated from soil and water in Japan.</title>
        <authorList>
            <person name="Masuzawa T."/>
            <person name="Saito M."/>
            <person name="Nakao R."/>
            <person name="Nikaido Y."/>
            <person name="Matsumoto M."/>
            <person name="Ogawa M."/>
            <person name="Yokoyama M."/>
            <person name="Hidaka Y."/>
            <person name="Tomita J."/>
            <person name="Sakakibara K."/>
            <person name="Suzuki K."/>
            <person name="Yasuda S."/>
            <person name="Sato H."/>
            <person name="Yamaguchi M."/>
            <person name="Yoshida S.I."/>
            <person name="Koizumi N."/>
            <person name="Kawamura Y."/>
        </authorList>
    </citation>
    <scope>NUCLEOTIDE SEQUENCE [LARGE SCALE GENOMIC DNA]</scope>
    <source>
        <strain evidence="3">E18</strain>
    </source>
</reference>
<dbReference type="Proteomes" id="UP000245206">
    <property type="component" value="Unassembled WGS sequence"/>
</dbReference>
<sequence length="172" mass="19844">MKQIQKFILSIPLLLCSNCLGLAVFTLGNFEVKQDKIWKSNHYCFKKENLFSENEIIDCFGTPSHIELFEKCKVLYFSNGLKWTGLGVYAVFVPIVMPIPISRSYTKAYIISEKVITIVFDNTELNYMYGFINTDNPNHKPYNFGEINGLDRKQIKKIPLNQCLNSNDNLIN</sequence>
<accession>A0A2P2DIX6</accession>
<dbReference type="RefSeq" id="WP_108961588.1">
    <property type="nucleotide sequence ID" value="NZ_BFAZ01000017.1"/>
</dbReference>
<protein>
    <submittedName>
        <fullName evidence="2">Uncharacterized protein</fullName>
    </submittedName>
</protein>